<feature type="compositionally biased region" description="Low complexity" evidence="1">
    <location>
        <begin position="159"/>
        <end position="180"/>
    </location>
</feature>
<dbReference type="Proteomes" id="UP000279236">
    <property type="component" value="Unassembled WGS sequence"/>
</dbReference>
<accession>A0A427XGU3</accession>
<feature type="chain" id="PRO_5019170532" evidence="2">
    <location>
        <begin position="20"/>
        <end position="207"/>
    </location>
</feature>
<dbReference type="AlphaFoldDB" id="A0A427XGU3"/>
<sequence length="207" mass="20956">MQLSNLAIAALGVLPLAYGTNSSSSASGTATSSAAATASSSAYTLDVSFPSTNDWWVLGMENTATWTFTPEDQTINFTIVLTNPSNQSLLSLNGDVTGTVWSVDIGSWLGSSTDMGDTYANGLKYFANPGAGFVLSFRDAENSVEYGTSQPFEIKAANSTTDPAAPTSDTTSANTTSTSSGRETAGGAHGVGLVAVGVAGVAAAILV</sequence>
<evidence type="ECO:0000256" key="1">
    <source>
        <dbReference type="SAM" id="MobiDB-lite"/>
    </source>
</evidence>
<evidence type="ECO:0000256" key="2">
    <source>
        <dbReference type="SAM" id="SignalP"/>
    </source>
</evidence>
<dbReference type="GeneID" id="39587108"/>
<dbReference type="EMBL" id="RSCE01000013">
    <property type="protein sequence ID" value="RSH78109.1"/>
    <property type="molecule type" value="Genomic_DNA"/>
</dbReference>
<proteinExistence type="predicted"/>
<evidence type="ECO:0000313" key="4">
    <source>
        <dbReference type="Proteomes" id="UP000279236"/>
    </source>
</evidence>
<feature type="signal peptide" evidence="2">
    <location>
        <begin position="1"/>
        <end position="19"/>
    </location>
</feature>
<feature type="region of interest" description="Disordered" evidence="1">
    <location>
        <begin position="158"/>
        <end position="186"/>
    </location>
</feature>
<evidence type="ECO:0000313" key="3">
    <source>
        <dbReference type="EMBL" id="RSH78109.1"/>
    </source>
</evidence>
<keyword evidence="4" id="KW-1185">Reference proteome</keyword>
<name>A0A427XGU3_9TREE</name>
<protein>
    <submittedName>
        <fullName evidence="3">Uncharacterized protein</fullName>
    </submittedName>
</protein>
<gene>
    <name evidence="3" type="ORF">EHS24_002565</name>
</gene>
<keyword evidence="2" id="KW-0732">Signal</keyword>
<organism evidence="3 4">
    <name type="scientific">Apiotrichum porosum</name>
    <dbReference type="NCBI Taxonomy" id="105984"/>
    <lineage>
        <taxon>Eukaryota</taxon>
        <taxon>Fungi</taxon>
        <taxon>Dikarya</taxon>
        <taxon>Basidiomycota</taxon>
        <taxon>Agaricomycotina</taxon>
        <taxon>Tremellomycetes</taxon>
        <taxon>Trichosporonales</taxon>
        <taxon>Trichosporonaceae</taxon>
        <taxon>Apiotrichum</taxon>
    </lineage>
</organism>
<dbReference type="RefSeq" id="XP_028473256.1">
    <property type="nucleotide sequence ID" value="XM_028618300.1"/>
</dbReference>
<reference evidence="3 4" key="1">
    <citation type="submission" date="2018-11" db="EMBL/GenBank/DDBJ databases">
        <title>Genome sequence of Apiotrichum porosum DSM 27194.</title>
        <authorList>
            <person name="Aliyu H."/>
            <person name="Gorte O."/>
            <person name="Ochsenreither K."/>
        </authorList>
    </citation>
    <scope>NUCLEOTIDE SEQUENCE [LARGE SCALE GENOMIC DNA]</scope>
    <source>
        <strain evidence="3 4">DSM 27194</strain>
    </source>
</reference>
<comment type="caution">
    <text evidence="3">The sequence shown here is derived from an EMBL/GenBank/DDBJ whole genome shotgun (WGS) entry which is preliminary data.</text>
</comment>